<dbReference type="PANTHER" id="PTHR42101">
    <property type="entry name" value="CHROMOSOME 16, WHOLE GENOME SHOTGUN SEQUENCE"/>
    <property type="match status" value="1"/>
</dbReference>
<feature type="transmembrane region" description="Helical" evidence="2">
    <location>
        <begin position="222"/>
        <end position="244"/>
    </location>
</feature>
<feature type="region of interest" description="Disordered" evidence="1">
    <location>
        <begin position="29"/>
        <end position="59"/>
    </location>
</feature>
<gene>
    <name evidence="3" type="ORF">ESCO_004011</name>
</gene>
<sequence length="665" mass="75320">MDHHHGVDEHQHHLRQKLTFIKSPIAAQHHHHHHHSEDPHSNDLPNLEEYGERDTPNLQRHDDASTLETFFDLFFAANYTVFTHSQSVTNVSRFKAYVGYFCLLWLTWFTTTLYDVRFVTDSVFERAARACQLGVLVGFAVVAPSFDPDHQHIPTMRTMSVILSVSRAVLAIEYGTILWHCRNYKKTRIPLWISVAMNAAASAIYLGITFRFHEKRSRIFMTWYFISGFEAIGTLVLSNFYEFLSFTQTHLGKRMLLLTILILGDGVISIAENIVEIVEKPEHWNPTIIGIVTAATATVYFVFLIYFDWMRIHNLPPWRLQLWSLLHLPFHLALVVFMAGFEQLIVWSKIVETFNHLGGNWILWDKPALLKTTSLQVSKNITDVTTQFFSIFPPKDPEMSMAVHEAIVNITTLPDALWSRLAKFEENNDASVFGNTTSAAKDLYEIVTVILSSMSNSVFESFEIEAEEGSWGSASEGSDVSPISPDASGQFQVQVQAKTWQRYRLVFAYGYIAAGSALILMTMLSIVSRNTPWKPWPAIRAGIYVALGFAVGVVALLFYHPAQALDFLFSPWVLPTVTFLWFIVLILTHIGSTTAFFFNKGDIDRPRGMSAGAGGSRILGTMRPRNLLYRNKTVDRGGDAYVRVDEPGMAGSDPWNEVEMAQKGH</sequence>
<accession>A0A0M8NA46</accession>
<dbReference type="PANTHER" id="PTHR42101:SF1">
    <property type="entry name" value="LOW TEMPERATURE REQUIREMENT A"/>
    <property type="match status" value="1"/>
</dbReference>
<proteinExistence type="predicted"/>
<evidence type="ECO:0008006" key="5">
    <source>
        <dbReference type="Google" id="ProtNLM"/>
    </source>
</evidence>
<dbReference type="STRING" id="150374.A0A0M8NA46"/>
<dbReference type="AlphaFoldDB" id="A0A0M8NA46"/>
<reference evidence="3 4" key="1">
    <citation type="submission" date="2015-07" db="EMBL/GenBank/DDBJ databases">
        <title>The genome of the fungus Escovopsis weberi, a specialized disease agent of ant agriculture.</title>
        <authorList>
            <person name="de Man T.J."/>
            <person name="Stajich J.E."/>
            <person name="Kubicek C.P."/>
            <person name="Chenthamara K."/>
            <person name="Atanasova L."/>
            <person name="Druzhinina I.S."/>
            <person name="Birnbaum S."/>
            <person name="Barribeau S.M."/>
            <person name="Teiling C."/>
            <person name="Suen G."/>
            <person name="Currie C."/>
            <person name="Gerardo N.M."/>
        </authorList>
    </citation>
    <scope>NUCLEOTIDE SEQUENCE [LARGE SCALE GENOMIC DNA]</scope>
</reference>
<organism evidence="3 4">
    <name type="scientific">Escovopsis weberi</name>
    <dbReference type="NCBI Taxonomy" id="150374"/>
    <lineage>
        <taxon>Eukaryota</taxon>
        <taxon>Fungi</taxon>
        <taxon>Dikarya</taxon>
        <taxon>Ascomycota</taxon>
        <taxon>Pezizomycotina</taxon>
        <taxon>Sordariomycetes</taxon>
        <taxon>Hypocreomycetidae</taxon>
        <taxon>Hypocreales</taxon>
        <taxon>Hypocreaceae</taxon>
        <taxon>Escovopsis</taxon>
    </lineage>
</organism>
<dbReference type="InterPro" id="IPR010640">
    <property type="entry name" value="Low_temperature_requirement_A"/>
</dbReference>
<keyword evidence="2" id="KW-1133">Transmembrane helix</keyword>
<protein>
    <recommendedName>
        <fullName evidence="5">Low temperature requirement A</fullName>
    </recommendedName>
</protein>
<feature type="transmembrane region" description="Helical" evidence="2">
    <location>
        <begin position="539"/>
        <end position="559"/>
    </location>
</feature>
<feature type="transmembrane region" description="Helical" evidence="2">
    <location>
        <begin position="97"/>
        <end position="116"/>
    </location>
</feature>
<feature type="transmembrane region" description="Helical" evidence="2">
    <location>
        <begin position="506"/>
        <end position="527"/>
    </location>
</feature>
<dbReference type="OrthoDB" id="3177213at2759"/>
<feature type="transmembrane region" description="Helical" evidence="2">
    <location>
        <begin position="287"/>
        <end position="307"/>
    </location>
</feature>
<evidence type="ECO:0000313" key="3">
    <source>
        <dbReference type="EMBL" id="KOS23200.1"/>
    </source>
</evidence>
<dbReference type="Proteomes" id="UP000053831">
    <property type="component" value="Unassembled WGS sequence"/>
</dbReference>
<feature type="transmembrane region" description="Helical" evidence="2">
    <location>
        <begin position="191"/>
        <end position="210"/>
    </location>
</feature>
<keyword evidence="2" id="KW-0812">Transmembrane</keyword>
<feature type="transmembrane region" description="Helical" evidence="2">
    <location>
        <begin position="328"/>
        <end position="347"/>
    </location>
</feature>
<name>A0A0M8NA46_ESCWE</name>
<evidence type="ECO:0000313" key="4">
    <source>
        <dbReference type="Proteomes" id="UP000053831"/>
    </source>
</evidence>
<keyword evidence="2" id="KW-0472">Membrane</keyword>
<feature type="transmembrane region" description="Helical" evidence="2">
    <location>
        <begin position="256"/>
        <end position="275"/>
    </location>
</feature>
<dbReference type="EMBL" id="LGSR01000002">
    <property type="protein sequence ID" value="KOS23200.1"/>
    <property type="molecule type" value="Genomic_DNA"/>
</dbReference>
<evidence type="ECO:0000256" key="1">
    <source>
        <dbReference type="SAM" id="MobiDB-lite"/>
    </source>
</evidence>
<feature type="compositionally biased region" description="Basic and acidic residues" evidence="1">
    <location>
        <begin position="50"/>
        <end position="59"/>
    </location>
</feature>
<keyword evidence="4" id="KW-1185">Reference proteome</keyword>
<dbReference type="Pfam" id="PF06772">
    <property type="entry name" value="LtrA"/>
    <property type="match status" value="1"/>
</dbReference>
<comment type="caution">
    <text evidence="3">The sequence shown here is derived from an EMBL/GenBank/DDBJ whole genome shotgun (WGS) entry which is preliminary data.</text>
</comment>
<feature type="transmembrane region" description="Helical" evidence="2">
    <location>
        <begin position="579"/>
        <end position="599"/>
    </location>
</feature>
<evidence type="ECO:0000256" key="2">
    <source>
        <dbReference type="SAM" id="Phobius"/>
    </source>
</evidence>